<dbReference type="InterPro" id="IPR001870">
    <property type="entry name" value="B30.2/SPRY"/>
</dbReference>
<dbReference type="SUPFAM" id="SSF54695">
    <property type="entry name" value="POZ domain"/>
    <property type="match status" value="1"/>
</dbReference>
<dbReference type="AlphaFoldDB" id="A0AAD5TWD2"/>
<proteinExistence type="predicted"/>
<evidence type="ECO:0000313" key="3">
    <source>
        <dbReference type="EMBL" id="KAJ3211965.1"/>
    </source>
</evidence>
<gene>
    <name evidence="3" type="ORF">HK099_007876</name>
</gene>
<protein>
    <recommendedName>
        <fullName evidence="5">BTB domain-containing protein</fullName>
    </recommendedName>
</protein>
<sequence length="424" mass="48680">MIIFYVSLSNDLKKLLETKADITFAVGPNRILVHGVKNVLSVRSKVFDEIFKISKPNQIISLPDVEYIESFRFLIKGLVTGFIEKSFFLDQKSVLELMKLSMEFCAQNLQEISEKYFEANLKLNNIFIFLEDCINLKNANITASLVDFIQYNPEILYSRELFELSIKGLNFIFNAAKPAVENSLLLKTLIIWKSHNVDVADSDLKLILEIINFDEMKDSEIFELEKLGEVGKQLKNKIFFFRDSHQSDTVSKKRKIELPEIIFESPYDSSKIKPNLGGQVQTILSRQSFSDGINSWEIRIENFNQCFFIQMGVATENIIRKERYAGHQLNRLAWMLGSTGKLYHGKKAAVGDAKIVLETGTNTLKFTLDLSTAERMLYVEKKINGRLFSEKTELFRILDTSPLFPAISFVDNEVLEFSIKRVPV</sequence>
<dbReference type="Proteomes" id="UP001211065">
    <property type="component" value="Unassembled WGS sequence"/>
</dbReference>
<dbReference type="Pfam" id="PF00651">
    <property type="entry name" value="BTB"/>
    <property type="match status" value="1"/>
</dbReference>
<dbReference type="SUPFAM" id="SSF49899">
    <property type="entry name" value="Concanavalin A-like lectins/glucanases"/>
    <property type="match status" value="1"/>
</dbReference>
<dbReference type="Gene3D" id="2.60.120.920">
    <property type="match status" value="1"/>
</dbReference>
<dbReference type="PANTHER" id="PTHR46965">
    <property type="entry name" value="BTB/POZ DOMAIN-CONTAINING PROTEIN 19"/>
    <property type="match status" value="1"/>
</dbReference>
<feature type="domain" description="BTB" evidence="1">
    <location>
        <begin position="20"/>
        <end position="87"/>
    </location>
</feature>
<evidence type="ECO:0000313" key="4">
    <source>
        <dbReference type="Proteomes" id="UP001211065"/>
    </source>
</evidence>
<dbReference type="InterPro" id="IPR013320">
    <property type="entry name" value="ConA-like_dom_sf"/>
</dbReference>
<dbReference type="PANTHER" id="PTHR46965:SF1">
    <property type="entry name" value="BTB_POZ DOMAIN-CONTAINING PROTEIN 19"/>
    <property type="match status" value="1"/>
</dbReference>
<dbReference type="PROSITE" id="PS50097">
    <property type="entry name" value="BTB"/>
    <property type="match status" value="1"/>
</dbReference>
<dbReference type="InterPro" id="IPR043136">
    <property type="entry name" value="B30.2/SPRY_sf"/>
</dbReference>
<dbReference type="Gene3D" id="3.30.710.10">
    <property type="entry name" value="Potassium Channel Kv1.1, Chain A"/>
    <property type="match status" value="1"/>
</dbReference>
<keyword evidence="4" id="KW-1185">Reference proteome</keyword>
<name>A0AAD5TWD2_9FUNG</name>
<organism evidence="3 4">
    <name type="scientific">Clydaea vesicula</name>
    <dbReference type="NCBI Taxonomy" id="447962"/>
    <lineage>
        <taxon>Eukaryota</taxon>
        <taxon>Fungi</taxon>
        <taxon>Fungi incertae sedis</taxon>
        <taxon>Chytridiomycota</taxon>
        <taxon>Chytridiomycota incertae sedis</taxon>
        <taxon>Chytridiomycetes</taxon>
        <taxon>Lobulomycetales</taxon>
        <taxon>Lobulomycetaceae</taxon>
        <taxon>Clydaea</taxon>
    </lineage>
</organism>
<dbReference type="InterPro" id="IPR000210">
    <property type="entry name" value="BTB/POZ_dom"/>
</dbReference>
<reference evidence="3" key="1">
    <citation type="submission" date="2020-05" db="EMBL/GenBank/DDBJ databases">
        <title>Phylogenomic resolution of chytrid fungi.</title>
        <authorList>
            <person name="Stajich J.E."/>
            <person name="Amses K."/>
            <person name="Simmons R."/>
            <person name="Seto K."/>
            <person name="Myers J."/>
            <person name="Bonds A."/>
            <person name="Quandt C.A."/>
            <person name="Barry K."/>
            <person name="Liu P."/>
            <person name="Grigoriev I."/>
            <person name="Longcore J.E."/>
            <person name="James T.Y."/>
        </authorList>
    </citation>
    <scope>NUCLEOTIDE SEQUENCE</scope>
    <source>
        <strain evidence="3">JEL0476</strain>
    </source>
</reference>
<dbReference type="EMBL" id="JADGJW010000803">
    <property type="protein sequence ID" value="KAJ3211965.1"/>
    <property type="molecule type" value="Genomic_DNA"/>
</dbReference>
<comment type="caution">
    <text evidence="3">The sequence shown here is derived from an EMBL/GenBank/DDBJ whole genome shotgun (WGS) entry which is preliminary data.</text>
</comment>
<evidence type="ECO:0000259" key="1">
    <source>
        <dbReference type="PROSITE" id="PS50097"/>
    </source>
</evidence>
<dbReference type="InterPro" id="IPR042846">
    <property type="entry name" value="BTBD19"/>
</dbReference>
<feature type="domain" description="B30.2/SPRY" evidence="2">
    <location>
        <begin position="217"/>
        <end position="424"/>
    </location>
</feature>
<dbReference type="InterPro" id="IPR011333">
    <property type="entry name" value="SKP1/BTB/POZ_sf"/>
</dbReference>
<evidence type="ECO:0000259" key="2">
    <source>
        <dbReference type="PROSITE" id="PS50188"/>
    </source>
</evidence>
<dbReference type="PROSITE" id="PS50188">
    <property type="entry name" value="B302_SPRY"/>
    <property type="match status" value="1"/>
</dbReference>
<evidence type="ECO:0008006" key="5">
    <source>
        <dbReference type="Google" id="ProtNLM"/>
    </source>
</evidence>
<accession>A0AAD5TWD2</accession>